<keyword evidence="1" id="KW-0805">Transcription regulation</keyword>
<keyword evidence="2" id="KW-0238">DNA-binding</keyword>
<dbReference type="InterPro" id="IPR036390">
    <property type="entry name" value="WH_DNA-bd_sf"/>
</dbReference>
<dbReference type="OrthoDB" id="4307011at2"/>
<dbReference type="SMART" id="SM00345">
    <property type="entry name" value="HTH_GNTR"/>
    <property type="match status" value="1"/>
</dbReference>
<dbReference type="GO" id="GO:0003700">
    <property type="term" value="F:DNA-binding transcription factor activity"/>
    <property type="evidence" value="ECO:0007669"/>
    <property type="project" value="InterPro"/>
</dbReference>
<dbReference type="PRINTS" id="PR00035">
    <property type="entry name" value="HTHGNTR"/>
</dbReference>
<reference evidence="5 6" key="1">
    <citation type="submission" date="2016-04" db="EMBL/GenBank/DDBJ databases">
        <title>Complete genome sequence and analysis of deep-sea sediment isolate, Amycolatopsis sp. WP1.</title>
        <authorList>
            <person name="Wang H."/>
            <person name="Chen S."/>
            <person name="Wu Q."/>
        </authorList>
    </citation>
    <scope>NUCLEOTIDE SEQUENCE [LARGE SCALE GENOMIC DNA]</scope>
    <source>
        <strain evidence="5 6">WP1</strain>
    </source>
</reference>
<evidence type="ECO:0000256" key="1">
    <source>
        <dbReference type="ARBA" id="ARBA00023015"/>
    </source>
</evidence>
<dbReference type="PANTHER" id="PTHR38445">
    <property type="entry name" value="HTH-TYPE TRANSCRIPTIONAL REPRESSOR YTRA"/>
    <property type="match status" value="1"/>
</dbReference>
<dbReference type="KEGG" id="aab:A4R43_00610"/>
<dbReference type="InterPro" id="IPR036388">
    <property type="entry name" value="WH-like_DNA-bd_sf"/>
</dbReference>
<evidence type="ECO:0000259" key="4">
    <source>
        <dbReference type="PROSITE" id="PS50949"/>
    </source>
</evidence>
<sequence>MPWVNPFGEVLVEQNLQVSRQSDVPIYRQLVSQLSFMIESGELAPGRTLPSARLLADNLHINRNTVARAYADLGERGLVETRGRGGTVVTGAGHVPERERARAILAEATRACVELGVPAAEIQAMVASLAARAEEDRLKVSFVECNADRAKYFAGELAGHLGLPVKPLVLGEFDPVRERADLVLTTFFHLAEVRARWRGAEVVAIVAAPHVRTLVEIAAVPPDRTVGIWYSTEDQATAIRDSLTQSGLANIKVLHGLADDDLDGVDLVVIPSELPELKARLEGRVGVIEFGNVLDAASIRMVTEVVADLRAAKRARADADPLH</sequence>
<dbReference type="EMBL" id="CP015163">
    <property type="protein sequence ID" value="AXB41198.1"/>
    <property type="molecule type" value="Genomic_DNA"/>
</dbReference>
<evidence type="ECO:0000313" key="6">
    <source>
        <dbReference type="Proteomes" id="UP000250434"/>
    </source>
</evidence>
<dbReference type="RefSeq" id="WP_113690485.1">
    <property type="nucleotide sequence ID" value="NZ_CP015163.1"/>
</dbReference>
<dbReference type="AlphaFoldDB" id="A0A344KZH4"/>
<proteinExistence type="predicted"/>
<evidence type="ECO:0000313" key="5">
    <source>
        <dbReference type="EMBL" id="AXB41198.1"/>
    </source>
</evidence>
<evidence type="ECO:0000256" key="3">
    <source>
        <dbReference type="ARBA" id="ARBA00023163"/>
    </source>
</evidence>
<organism evidence="5 6">
    <name type="scientific">Amycolatopsis albispora</name>
    <dbReference type="NCBI Taxonomy" id="1804986"/>
    <lineage>
        <taxon>Bacteria</taxon>
        <taxon>Bacillati</taxon>
        <taxon>Actinomycetota</taxon>
        <taxon>Actinomycetes</taxon>
        <taxon>Pseudonocardiales</taxon>
        <taxon>Pseudonocardiaceae</taxon>
        <taxon>Amycolatopsis</taxon>
    </lineage>
</organism>
<dbReference type="GO" id="GO:0003677">
    <property type="term" value="F:DNA binding"/>
    <property type="evidence" value="ECO:0007669"/>
    <property type="project" value="UniProtKB-KW"/>
</dbReference>
<dbReference type="Proteomes" id="UP000250434">
    <property type="component" value="Chromosome"/>
</dbReference>
<dbReference type="PANTHER" id="PTHR38445:SF9">
    <property type="entry name" value="HTH-TYPE TRANSCRIPTIONAL REPRESSOR YTRA"/>
    <property type="match status" value="1"/>
</dbReference>
<feature type="domain" description="HTH gntR-type" evidence="4">
    <location>
        <begin position="24"/>
        <end position="92"/>
    </location>
</feature>
<dbReference type="InterPro" id="IPR000524">
    <property type="entry name" value="Tscrpt_reg_HTH_GntR"/>
</dbReference>
<dbReference type="CDD" id="cd07377">
    <property type="entry name" value="WHTH_GntR"/>
    <property type="match status" value="1"/>
</dbReference>
<dbReference type="PROSITE" id="PS50949">
    <property type="entry name" value="HTH_GNTR"/>
    <property type="match status" value="1"/>
</dbReference>
<protein>
    <submittedName>
        <fullName evidence="5">GntR family transcriptional regulator</fullName>
    </submittedName>
</protein>
<dbReference type="SUPFAM" id="SSF46785">
    <property type="entry name" value="Winged helix' DNA-binding domain"/>
    <property type="match status" value="1"/>
</dbReference>
<accession>A0A344KZH4</accession>
<evidence type="ECO:0000256" key="2">
    <source>
        <dbReference type="ARBA" id="ARBA00023125"/>
    </source>
</evidence>
<keyword evidence="6" id="KW-1185">Reference proteome</keyword>
<dbReference type="Gene3D" id="1.10.10.10">
    <property type="entry name" value="Winged helix-like DNA-binding domain superfamily/Winged helix DNA-binding domain"/>
    <property type="match status" value="1"/>
</dbReference>
<name>A0A344KZH4_9PSEU</name>
<keyword evidence="3" id="KW-0804">Transcription</keyword>
<gene>
    <name evidence="5" type="ORF">A4R43_00610</name>
</gene>
<dbReference type="Pfam" id="PF00392">
    <property type="entry name" value="GntR"/>
    <property type="match status" value="1"/>
</dbReference>